<name>A0A8H7APW9_9EURO</name>
<feature type="region of interest" description="Disordered" evidence="1">
    <location>
        <begin position="1"/>
        <end position="26"/>
    </location>
</feature>
<proteinExistence type="predicted"/>
<evidence type="ECO:0000313" key="3">
    <source>
        <dbReference type="Proteomes" id="UP000606974"/>
    </source>
</evidence>
<reference evidence="2" key="1">
    <citation type="submission" date="2020-02" db="EMBL/GenBank/DDBJ databases">
        <authorList>
            <person name="Palmer J.M."/>
        </authorList>
    </citation>
    <scope>NUCLEOTIDE SEQUENCE</scope>
    <source>
        <strain evidence="2">EPUS1.4</strain>
        <tissue evidence="2">Thallus</tissue>
    </source>
</reference>
<dbReference type="AlphaFoldDB" id="A0A8H7APW9"/>
<protein>
    <submittedName>
        <fullName evidence="2">Uncharacterized protein</fullName>
    </submittedName>
</protein>
<evidence type="ECO:0000256" key="1">
    <source>
        <dbReference type="SAM" id="MobiDB-lite"/>
    </source>
</evidence>
<sequence length="65" mass="7214">MDEPPQEDKVSSHNAGATGRAADESDSFQTLDTAFRDFFDLSMLTTFSDPLLNKVKTFELTSLPE</sequence>
<dbReference type="EMBL" id="JAACFV010000007">
    <property type="protein sequence ID" value="KAF7513128.1"/>
    <property type="molecule type" value="Genomic_DNA"/>
</dbReference>
<keyword evidence="3" id="KW-1185">Reference proteome</keyword>
<feature type="compositionally biased region" description="Basic and acidic residues" evidence="1">
    <location>
        <begin position="1"/>
        <end position="11"/>
    </location>
</feature>
<accession>A0A8H7APW9</accession>
<dbReference type="Proteomes" id="UP000606974">
    <property type="component" value="Unassembled WGS sequence"/>
</dbReference>
<gene>
    <name evidence="2" type="ORF">GJ744_010524</name>
</gene>
<comment type="caution">
    <text evidence="2">The sequence shown here is derived from an EMBL/GenBank/DDBJ whole genome shotgun (WGS) entry which is preliminary data.</text>
</comment>
<evidence type="ECO:0000313" key="2">
    <source>
        <dbReference type="EMBL" id="KAF7513128.1"/>
    </source>
</evidence>
<organism evidence="2 3">
    <name type="scientific">Endocarpon pusillum</name>
    <dbReference type="NCBI Taxonomy" id="364733"/>
    <lineage>
        <taxon>Eukaryota</taxon>
        <taxon>Fungi</taxon>
        <taxon>Dikarya</taxon>
        <taxon>Ascomycota</taxon>
        <taxon>Pezizomycotina</taxon>
        <taxon>Eurotiomycetes</taxon>
        <taxon>Chaetothyriomycetidae</taxon>
        <taxon>Verrucariales</taxon>
        <taxon>Verrucariaceae</taxon>
        <taxon>Endocarpon</taxon>
    </lineage>
</organism>